<dbReference type="InterPro" id="IPR022644">
    <property type="entry name" value="De-COase2_N"/>
</dbReference>
<gene>
    <name evidence="4" type="ORF">BKX93_22135</name>
</gene>
<dbReference type="KEGG" id="cvc:BKX93_22135"/>
<dbReference type="GO" id="GO:0009089">
    <property type="term" value="P:lysine biosynthetic process via diaminopimelate"/>
    <property type="evidence" value="ECO:0007669"/>
    <property type="project" value="TreeGrafter"/>
</dbReference>
<dbReference type="PANTHER" id="PTHR43727">
    <property type="entry name" value="DIAMINOPIMELATE DECARBOXYLASE"/>
    <property type="match status" value="1"/>
</dbReference>
<feature type="domain" description="Orn/DAP/Arg decarboxylase 2 N-terminal" evidence="3">
    <location>
        <begin position="39"/>
        <end position="268"/>
    </location>
</feature>
<dbReference type="STRING" id="1108595.BKX93_22135"/>
<accession>A0A1D9LMG4</accession>
<dbReference type="Gene3D" id="2.40.37.10">
    <property type="entry name" value="Lyase, Ornithine Decarboxylase, Chain A, domain 1"/>
    <property type="match status" value="1"/>
</dbReference>
<organism evidence="4 5">
    <name type="scientific">Chromobacterium vaccinii</name>
    <dbReference type="NCBI Taxonomy" id="1108595"/>
    <lineage>
        <taxon>Bacteria</taxon>
        <taxon>Pseudomonadati</taxon>
        <taxon>Pseudomonadota</taxon>
        <taxon>Betaproteobacteria</taxon>
        <taxon>Neisseriales</taxon>
        <taxon>Chromobacteriaceae</taxon>
        <taxon>Chromobacterium</taxon>
    </lineage>
</organism>
<keyword evidence="2" id="KW-0663">Pyridoxal phosphate</keyword>
<dbReference type="SUPFAM" id="SSF51419">
    <property type="entry name" value="PLP-binding barrel"/>
    <property type="match status" value="1"/>
</dbReference>
<dbReference type="Proteomes" id="UP000178776">
    <property type="component" value="Chromosome"/>
</dbReference>
<protein>
    <submittedName>
        <fullName evidence="4">Pyridoxal-dependent decarboxylase</fullName>
    </submittedName>
</protein>
<dbReference type="PANTHER" id="PTHR43727:SF2">
    <property type="entry name" value="GROUP IV DECARBOXYLASE"/>
    <property type="match status" value="1"/>
</dbReference>
<evidence type="ECO:0000313" key="4">
    <source>
        <dbReference type="EMBL" id="AOZ52441.1"/>
    </source>
</evidence>
<comment type="cofactor">
    <cofactor evidence="1">
        <name>pyridoxal 5'-phosphate</name>
        <dbReference type="ChEBI" id="CHEBI:597326"/>
    </cofactor>
</comment>
<proteinExistence type="predicted"/>
<dbReference type="InterPro" id="IPR029066">
    <property type="entry name" value="PLP-binding_barrel"/>
</dbReference>
<dbReference type="Gene3D" id="3.20.20.10">
    <property type="entry name" value="Alanine racemase"/>
    <property type="match status" value="1"/>
</dbReference>
<dbReference type="GO" id="GO:0008836">
    <property type="term" value="F:diaminopimelate decarboxylase activity"/>
    <property type="evidence" value="ECO:0007669"/>
    <property type="project" value="TreeGrafter"/>
</dbReference>
<sequence length="396" mass="42172">MTRTDALSIPLPEDDQAIQWLWDVKTPGYVFDPSIVLARYRRLRELLDTGLIVSLKANSNLELLTRCGHGFIDGVELASLGELDLAVGRIAATKYINNPSMDETFMRAALASRCVFIIDSLGQAERLAGLMGKQPAPQTVLRLNAAELMPGRRREPADHFGMSPQEALLAAAALSRADVPVIGLHSFAGSHQFRVDDSGGDSADLAHALAAFAADAAGATGAPIEFLNCGGGFGERFHDDEAAFAAYRERLAPLRRRFRLVHESGRGIFAGAGLFATRVRAVKTLGGRAVAVCDGGLSHNFLLARTESAIKKYARPRLLRRQPAADGAATASVQYVGSTCSRADVIGWQPEAIAAPAVGDLLIFEQCGAYHPSYSVSGFLSLGPAGAYIHQSGASE</sequence>
<name>A0A1D9LMG4_9NEIS</name>
<dbReference type="AlphaFoldDB" id="A0A1D9LMG4"/>
<dbReference type="RefSeq" id="WP_046156732.1">
    <property type="nucleotide sequence ID" value="NZ_CP017707.1"/>
</dbReference>
<reference evidence="4 5" key="1">
    <citation type="submission" date="2016-10" db="EMBL/GenBank/DDBJ databases">
        <title>Chromobacterium muskegensis sp. nov., an insecticidal bacterium isolated from Sphagnum bogs.</title>
        <authorList>
            <person name="Sparks M.E."/>
            <person name="Blackburn M.B."/>
            <person name="Gundersen-Rindal D.E."/>
            <person name="Mitchell A."/>
            <person name="Farrar R."/>
            <person name="Kuhar D."/>
        </authorList>
    </citation>
    <scope>NUCLEOTIDE SEQUENCE [LARGE SCALE GENOMIC DNA]</scope>
    <source>
        <strain evidence="4 5">21-1</strain>
    </source>
</reference>
<dbReference type="InterPro" id="IPR009006">
    <property type="entry name" value="Ala_racemase/Decarboxylase_C"/>
</dbReference>
<dbReference type="EMBL" id="CP017707">
    <property type="protein sequence ID" value="AOZ52441.1"/>
    <property type="molecule type" value="Genomic_DNA"/>
</dbReference>
<dbReference type="GeneID" id="68843901"/>
<evidence type="ECO:0000313" key="5">
    <source>
        <dbReference type="Proteomes" id="UP000178776"/>
    </source>
</evidence>
<evidence type="ECO:0000256" key="1">
    <source>
        <dbReference type="ARBA" id="ARBA00001933"/>
    </source>
</evidence>
<evidence type="ECO:0000259" key="3">
    <source>
        <dbReference type="Pfam" id="PF02784"/>
    </source>
</evidence>
<dbReference type="SUPFAM" id="SSF50621">
    <property type="entry name" value="Alanine racemase C-terminal domain-like"/>
    <property type="match status" value="1"/>
</dbReference>
<dbReference type="Pfam" id="PF02784">
    <property type="entry name" value="Orn_Arg_deC_N"/>
    <property type="match status" value="1"/>
</dbReference>
<evidence type="ECO:0000256" key="2">
    <source>
        <dbReference type="ARBA" id="ARBA00022898"/>
    </source>
</evidence>